<dbReference type="InterPro" id="IPR049780">
    <property type="entry name" value="PH_KIFIA_KIFIB"/>
</dbReference>
<comment type="similarity">
    <text evidence="10">Belongs to the TRAFAC class myosin-kinesin ATPase superfamily. Kinesin family.</text>
</comment>
<feature type="region of interest" description="Disordered" evidence="11">
    <location>
        <begin position="1464"/>
        <end position="1484"/>
    </location>
</feature>
<evidence type="ECO:0000256" key="2">
    <source>
        <dbReference type="ARBA" id="ARBA00022448"/>
    </source>
</evidence>
<dbReference type="GO" id="GO:0047496">
    <property type="term" value="P:vesicle transport along microtubule"/>
    <property type="evidence" value="ECO:0007669"/>
    <property type="project" value="UniProtKB-ARBA"/>
</dbReference>
<dbReference type="FunFam" id="3.40.850.10:FF:000047">
    <property type="entry name" value="Kinesin family protein"/>
    <property type="match status" value="1"/>
</dbReference>
<dbReference type="InterPro" id="IPR022140">
    <property type="entry name" value="Kinesin-like_KIF1-typ"/>
</dbReference>
<evidence type="ECO:0000256" key="4">
    <source>
        <dbReference type="ARBA" id="ARBA00022701"/>
    </source>
</evidence>
<proteinExistence type="inferred from homology"/>
<keyword evidence="8 10" id="KW-0505">Motor protein</keyword>
<evidence type="ECO:0000256" key="1">
    <source>
        <dbReference type="ARBA" id="ARBA00004245"/>
    </source>
</evidence>
<dbReference type="Gene3D" id="2.30.29.30">
    <property type="entry name" value="Pleckstrin-homology domain (PH domain)/Phosphotyrosine-binding domain (PTB)"/>
    <property type="match status" value="1"/>
</dbReference>
<feature type="domain" description="Kinesin motor" evidence="14">
    <location>
        <begin position="8"/>
        <end position="367"/>
    </location>
</feature>
<keyword evidence="9" id="KW-0206">Cytoskeleton</keyword>
<name>A0A9P5TCM8_9AGAM</name>
<feature type="domain" description="FHA" evidence="13">
    <location>
        <begin position="514"/>
        <end position="565"/>
    </location>
</feature>
<dbReference type="PROSITE" id="PS50006">
    <property type="entry name" value="FHA_DOMAIN"/>
    <property type="match status" value="1"/>
</dbReference>
<evidence type="ECO:0000256" key="9">
    <source>
        <dbReference type="ARBA" id="ARBA00023212"/>
    </source>
</evidence>
<dbReference type="OrthoDB" id="3176171at2759"/>
<keyword evidence="4" id="KW-0493">Microtubule</keyword>
<dbReference type="InterPro" id="IPR008984">
    <property type="entry name" value="SMAD_FHA_dom_sf"/>
</dbReference>
<evidence type="ECO:0000256" key="7">
    <source>
        <dbReference type="ARBA" id="ARBA00023054"/>
    </source>
</evidence>
<dbReference type="InterPro" id="IPR019821">
    <property type="entry name" value="Kinesin_motor_CS"/>
</dbReference>
<protein>
    <submittedName>
        <fullName evidence="15">Kinesin-like protein</fullName>
    </submittedName>
</protein>
<sequence>MADHGDGNIKVVVRCRPLNARELARGAKPLIRMSGNQTFLDPPESGSAQEKASSGRATERKTMTFSFDKSYWSAGSRDEPGYCSQQTLFDDLGKELLDHGFAGFNACILAYGQTGSGKSYSMMGYGLDKGIIPQTCSELFARVAEKCVADGHLKFTVEVSYIEIYNEKVRDLLNPKNTGNLRVREHPILGPYVEDLSKLAVNNYEEMMTLMDEGNKARTVAATNMNETSSRSHAVFTLILTMMRHDVGTNLDTEKVSRISLVDLAGSERANSTGATGQRLKEGANINKSLTTLGKVISSLAAASSSDGKRGKKKGDEFVPYRDSVLTWLLKDSLGGNSKTAMIAAISPADYEETLSTLRYADQAKKIKNKAVVNEDPNAKLVRELKEELEMLRSRVAGSSGEDVYDPKIPPEKQKVTYRTKDGIIKTVTKAELQDQLESSEKLMQSLNETWEEKLLRTQEVQKEREKALEELGITVEKNNVGVHTPKKMPHLVNLNEDPLMSECLIYQLKPGRTTVGRLDSEKAVHIRLSGDNILEEHCYFENMDGKVTLHALSDAITFLNGKQISAEQAHKLRSGFRIILGEHHVFRFNNPEEVRKQRHRATMKSNLHLSMTTADLESRPDSPVSSSGELEDVDWTFAKREAAFARLGLDPALDSLPDGDLNKLYERITMVKNIRDHNLKHRPESSLSQADDVWSESGRPFSSDALTDDTSVDAGPSHGSPDADALKEVQNQLETQRQEFESRLRAISESTEAEDLKEEKDHMQHQLKLVQIQMRRLLDARARGETELEAELYEPILYSAKQLRLIRKVLDKWRAHRSFSMAETILSAAVLIKEANVISKELGKDVIYNFTVASGGSLAAPTSSINTIAGLDEFGDVADPVLVSATQPTVAVKVLDKRHNAIYAWSLDRLRQQVQRMRNLTSFVDRPSYSQHFSSEEPFYNSPPPEYSFVGNALISLAPLSRRLSSASVVPIFCRYTAEAIGSCRVDIKIVNVTITPKHTPNSTTSTRSSSPVPGAVPTGCKLSFFLTVDSVKGLSPHDFSAAHLQVRLSSFAGPNLKAEEIYHSNSVDLDSSTPSDLKFRRTFSIVVNSKVLGHLRRGYAPIELFASMRSQYLERMERWDEMREQKTYPLIRSSPPDSKSGTLQPMRRSETDFYMEQSHDVVSWLQIRELGPDGQYVPVSVVTQGNLDPGAFSLHQGLQRRVVLTMTSNSGRQLPWAEVVRIKVGNVRLLDAKGRVHESSSRSLVTLPLQQDQVVEFKPDGSGVLSAESLWDSSIHNSVLLNRVTPPNQRVLLQVSWTIAVEGCVDPVQFSMDMAVTMQTREARPPSRLLALLSSTRILSKTSNVFRVRLSPPLTRSPKDLWRLDTSEKYVRGEEVLGSWRPRGIAVVEDHTKLVSMEHRAADVQAVRVILANTSVAAQPPQADAAVWGAEKLLQKSLELWQKRFGHRGQIVLSQEATEVGDVRKPTPQYQEARSRSESPQLVASTKLVPRSDVPTKKGHLMILVDATQDVWERRWFVLRRPYLHVYKHSNEIEEVSVIGLDGVNVESNPEMESLLGRSFTFTLFTSSNSHALAAPNLRELQAWTTKLDPTRLLS</sequence>
<dbReference type="SMART" id="SM00240">
    <property type="entry name" value="FHA"/>
    <property type="match status" value="1"/>
</dbReference>
<dbReference type="CDD" id="cd01365">
    <property type="entry name" value="KISc_KIF1A_KIF1B"/>
    <property type="match status" value="1"/>
</dbReference>
<evidence type="ECO:0000259" key="12">
    <source>
        <dbReference type="PROSITE" id="PS50003"/>
    </source>
</evidence>
<keyword evidence="16" id="KW-1185">Reference proteome</keyword>
<dbReference type="PROSITE" id="PS50003">
    <property type="entry name" value="PH_DOMAIN"/>
    <property type="match status" value="1"/>
</dbReference>
<feature type="region of interest" description="Disordered" evidence="11">
    <location>
        <begin position="34"/>
        <end position="59"/>
    </location>
</feature>
<comment type="caution">
    <text evidence="15">The sequence shown here is derived from an EMBL/GenBank/DDBJ whole genome shotgun (WGS) entry which is preliminary data.</text>
</comment>
<reference evidence="15" key="2">
    <citation type="journal article" date="2020" name="Nat. Commun.">
        <title>Large-scale genome sequencing of mycorrhizal fungi provides insights into the early evolution of symbiotic traits.</title>
        <authorList>
            <person name="Miyauchi S."/>
            <person name="Kiss E."/>
            <person name="Kuo A."/>
            <person name="Drula E."/>
            <person name="Kohler A."/>
            <person name="Sanchez-Garcia M."/>
            <person name="Morin E."/>
            <person name="Andreopoulos B."/>
            <person name="Barry K.W."/>
            <person name="Bonito G."/>
            <person name="Buee M."/>
            <person name="Carver A."/>
            <person name="Chen C."/>
            <person name="Cichocki N."/>
            <person name="Clum A."/>
            <person name="Culley D."/>
            <person name="Crous P.W."/>
            <person name="Fauchery L."/>
            <person name="Girlanda M."/>
            <person name="Hayes R.D."/>
            <person name="Keri Z."/>
            <person name="LaButti K."/>
            <person name="Lipzen A."/>
            <person name="Lombard V."/>
            <person name="Magnuson J."/>
            <person name="Maillard F."/>
            <person name="Murat C."/>
            <person name="Nolan M."/>
            <person name="Ohm R.A."/>
            <person name="Pangilinan J."/>
            <person name="Pereira M.F."/>
            <person name="Perotto S."/>
            <person name="Peter M."/>
            <person name="Pfister S."/>
            <person name="Riley R."/>
            <person name="Sitrit Y."/>
            <person name="Stielow J.B."/>
            <person name="Szollosi G."/>
            <person name="Zifcakova L."/>
            <person name="Stursova M."/>
            <person name="Spatafora J.W."/>
            <person name="Tedersoo L."/>
            <person name="Vaario L.M."/>
            <person name="Yamada A."/>
            <person name="Yan M."/>
            <person name="Wang P."/>
            <person name="Xu J."/>
            <person name="Bruns T."/>
            <person name="Baldrian P."/>
            <person name="Vilgalys R."/>
            <person name="Dunand C."/>
            <person name="Henrissat B."/>
            <person name="Grigoriev I.V."/>
            <person name="Hibbett D."/>
            <person name="Nagy L.G."/>
            <person name="Martin F.M."/>
        </authorList>
    </citation>
    <scope>NUCLEOTIDE SEQUENCE</scope>
    <source>
        <strain evidence="15">Prilba</strain>
    </source>
</reference>
<dbReference type="InterPro" id="IPR000253">
    <property type="entry name" value="FHA_dom"/>
</dbReference>
<evidence type="ECO:0000256" key="8">
    <source>
        <dbReference type="ARBA" id="ARBA00023175"/>
    </source>
</evidence>
<dbReference type="Proteomes" id="UP000759537">
    <property type="component" value="Unassembled WGS sequence"/>
</dbReference>
<dbReference type="InterPro" id="IPR027417">
    <property type="entry name" value="P-loop_NTPase"/>
</dbReference>
<dbReference type="Gene3D" id="2.60.200.20">
    <property type="match status" value="1"/>
</dbReference>
<evidence type="ECO:0000256" key="6">
    <source>
        <dbReference type="ARBA" id="ARBA00022840"/>
    </source>
</evidence>
<evidence type="ECO:0000256" key="10">
    <source>
        <dbReference type="PROSITE-ProRule" id="PRU00283"/>
    </source>
</evidence>
<dbReference type="Pfam" id="PF00498">
    <property type="entry name" value="FHA"/>
    <property type="match status" value="1"/>
</dbReference>
<gene>
    <name evidence="15" type="ORF">DFH94DRAFT_719423</name>
</gene>
<dbReference type="InterPro" id="IPR001752">
    <property type="entry name" value="Kinesin_motor_dom"/>
</dbReference>
<dbReference type="Pfam" id="PF16183">
    <property type="entry name" value="Kinesin_assoc"/>
    <property type="match status" value="1"/>
</dbReference>
<dbReference type="InterPro" id="IPR011993">
    <property type="entry name" value="PH-like_dom_sf"/>
</dbReference>
<dbReference type="GO" id="GO:0008574">
    <property type="term" value="F:plus-end-directed microtubule motor activity"/>
    <property type="evidence" value="ECO:0007669"/>
    <property type="project" value="UniProtKB-ARBA"/>
</dbReference>
<dbReference type="Pfam" id="PF00225">
    <property type="entry name" value="Kinesin"/>
    <property type="match status" value="1"/>
</dbReference>
<feature type="compositionally biased region" description="Polar residues" evidence="11">
    <location>
        <begin position="1470"/>
        <end position="1484"/>
    </location>
</feature>
<dbReference type="PANTHER" id="PTHR47117">
    <property type="entry name" value="STAR-RELATED LIPID TRANSFER PROTEIN 9"/>
    <property type="match status" value="1"/>
</dbReference>
<evidence type="ECO:0000256" key="3">
    <source>
        <dbReference type="ARBA" id="ARBA00022490"/>
    </source>
</evidence>
<dbReference type="GO" id="GO:0005546">
    <property type="term" value="F:phosphatidylinositol-4,5-bisphosphate binding"/>
    <property type="evidence" value="ECO:0007669"/>
    <property type="project" value="UniProtKB-ARBA"/>
</dbReference>
<dbReference type="InterPro" id="IPR032405">
    <property type="entry name" value="Kinesin_assoc"/>
</dbReference>
<evidence type="ECO:0000313" key="16">
    <source>
        <dbReference type="Proteomes" id="UP000759537"/>
    </source>
</evidence>
<feature type="binding site" evidence="10">
    <location>
        <begin position="112"/>
        <end position="119"/>
    </location>
    <ligand>
        <name>ATP</name>
        <dbReference type="ChEBI" id="CHEBI:30616"/>
    </ligand>
</feature>
<dbReference type="InterPro" id="IPR022164">
    <property type="entry name" value="Kinesin-like"/>
</dbReference>
<keyword evidence="7" id="KW-0175">Coiled coil</keyword>
<dbReference type="CDD" id="cd22705">
    <property type="entry name" value="FHA_KIF1"/>
    <property type="match status" value="1"/>
</dbReference>
<keyword evidence="5 10" id="KW-0547">Nucleotide-binding</keyword>
<evidence type="ECO:0000256" key="11">
    <source>
        <dbReference type="SAM" id="MobiDB-lite"/>
    </source>
</evidence>
<keyword evidence="2" id="KW-0813">Transport</keyword>
<dbReference type="Gene3D" id="6.10.250.2520">
    <property type="match status" value="1"/>
</dbReference>
<dbReference type="Pfam" id="PF00169">
    <property type="entry name" value="PH"/>
    <property type="match status" value="1"/>
</dbReference>
<evidence type="ECO:0000313" key="15">
    <source>
        <dbReference type="EMBL" id="KAF8485279.1"/>
    </source>
</evidence>
<dbReference type="EMBL" id="WHVB01000003">
    <property type="protein sequence ID" value="KAF8485279.1"/>
    <property type="molecule type" value="Genomic_DNA"/>
</dbReference>
<dbReference type="InterPro" id="IPR036961">
    <property type="entry name" value="Kinesin_motor_dom_sf"/>
</dbReference>
<dbReference type="SUPFAM" id="SSF49879">
    <property type="entry name" value="SMAD/FHA domain"/>
    <property type="match status" value="1"/>
</dbReference>
<dbReference type="GO" id="GO:0008017">
    <property type="term" value="F:microtubule binding"/>
    <property type="evidence" value="ECO:0007669"/>
    <property type="project" value="InterPro"/>
</dbReference>
<keyword evidence="6 10" id="KW-0067">ATP-binding</keyword>
<evidence type="ECO:0000256" key="5">
    <source>
        <dbReference type="ARBA" id="ARBA00022741"/>
    </source>
</evidence>
<dbReference type="Pfam" id="PF12473">
    <property type="entry name" value="DUF3694"/>
    <property type="match status" value="1"/>
</dbReference>
<dbReference type="Pfam" id="PF12423">
    <property type="entry name" value="KIF1B"/>
    <property type="match status" value="1"/>
</dbReference>
<dbReference type="SUPFAM" id="SSF50729">
    <property type="entry name" value="PH domain-like"/>
    <property type="match status" value="1"/>
</dbReference>
<dbReference type="GO" id="GO:0005874">
    <property type="term" value="C:microtubule"/>
    <property type="evidence" value="ECO:0007669"/>
    <property type="project" value="UniProtKB-KW"/>
</dbReference>
<comment type="subcellular location">
    <subcellularLocation>
        <location evidence="1">Cytoplasm</location>
        <location evidence="1">Cytoskeleton</location>
    </subcellularLocation>
</comment>
<dbReference type="GO" id="GO:0005524">
    <property type="term" value="F:ATP binding"/>
    <property type="evidence" value="ECO:0007669"/>
    <property type="project" value="UniProtKB-UniRule"/>
</dbReference>
<feature type="domain" description="PH" evidence="12">
    <location>
        <begin position="1496"/>
        <end position="1595"/>
    </location>
</feature>
<reference evidence="15" key="1">
    <citation type="submission" date="2019-10" db="EMBL/GenBank/DDBJ databases">
        <authorList>
            <consortium name="DOE Joint Genome Institute"/>
            <person name="Kuo A."/>
            <person name="Miyauchi S."/>
            <person name="Kiss E."/>
            <person name="Drula E."/>
            <person name="Kohler A."/>
            <person name="Sanchez-Garcia M."/>
            <person name="Andreopoulos B."/>
            <person name="Barry K.W."/>
            <person name="Bonito G."/>
            <person name="Buee M."/>
            <person name="Carver A."/>
            <person name="Chen C."/>
            <person name="Cichocki N."/>
            <person name="Clum A."/>
            <person name="Culley D."/>
            <person name="Crous P.W."/>
            <person name="Fauchery L."/>
            <person name="Girlanda M."/>
            <person name="Hayes R."/>
            <person name="Keri Z."/>
            <person name="LaButti K."/>
            <person name="Lipzen A."/>
            <person name="Lombard V."/>
            <person name="Magnuson J."/>
            <person name="Maillard F."/>
            <person name="Morin E."/>
            <person name="Murat C."/>
            <person name="Nolan M."/>
            <person name="Ohm R."/>
            <person name="Pangilinan J."/>
            <person name="Pereira M."/>
            <person name="Perotto S."/>
            <person name="Peter M."/>
            <person name="Riley R."/>
            <person name="Sitrit Y."/>
            <person name="Stielow B."/>
            <person name="Szollosi G."/>
            <person name="Zifcakova L."/>
            <person name="Stursova M."/>
            <person name="Spatafora J.W."/>
            <person name="Tedersoo L."/>
            <person name="Vaario L.-M."/>
            <person name="Yamada A."/>
            <person name="Yan M."/>
            <person name="Wang P."/>
            <person name="Xu J."/>
            <person name="Bruns T."/>
            <person name="Baldrian P."/>
            <person name="Vilgalys R."/>
            <person name="Henrissat B."/>
            <person name="Grigoriev I.V."/>
            <person name="Hibbett D."/>
            <person name="Nagy L.G."/>
            <person name="Martin F.M."/>
        </authorList>
    </citation>
    <scope>NUCLEOTIDE SEQUENCE</scope>
    <source>
        <strain evidence="15">Prilba</strain>
    </source>
</reference>
<dbReference type="SUPFAM" id="SSF52540">
    <property type="entry name" value="P-loop containing nucleoside triphosphate hydrolases"/>
    <property type="match status" value="1"/>
</dbReference>
<organism evidence="15 16">
    <name type="scientific">Russula ochroleuca</name>
    <dbReference type="NCBI Taxonomy" id="152965"/>
    <lineage>
        <taxon>Eukaryota</taxon>
        <taxon>Fungi</taxon>
        <taxon>Dikarya</taxon>
        <taxon>Basidiomycota</taxon>
        <taxon>Agaricomycotina</taxon>
        <taxon>Agaricomycetes</taxon>
        <taxon>Russulales</taxon>
        <taxon>Russulaceae</taxon>
        <taxon>Russula</taxon>
    </lineage>
</organism>
<evidence type="ECO:0000259" key="13">
    <source>
        <dbReference type="PROSITE" id="PS50006"/>
    </source>
</evidence>
<dbReference type="CDD" id="cd01233">
    <property type="entry name" value="PH_KIFIA_KIFIB"/>
    <property type="match status" value="1"/>
</dbReference>
<dbReference type="PROSITE" id="PS00411">
    <property type="entry name" value="KINESIN_MOTOR_1"/>
    <property type="match status" value="1"/>
</dbReference>
<feature type="region of interest" description="Disordered" evidence="11">
    <location>
        <begin position="682"/>
        <end position="725"/>
    </location>
</feature>
<dbReference type="PROSITE" id="PS50067">
    <property type="entry name" value="KINESIN_MOTOR_2"/>
    <property type="match status" value="1"/>
</dbReference>
<dbReference type="SMART" id="SM00129">
    <property type="entry name" value="KISc"/>
    <property type="match status" value="1"/>
</dbReference>
<dbReference type="SMART" id="SM00233">
    <property type="entry name" value="PH"/>
    <property type="match status" value="1"/>
</dbReference>
<accession>A0A9P5TCM8</accession>
<evidence type="ECO:0000259" key="14">
    <source>
        <dbReference type="PROSITE" id="PS50067"/>
    </source>
</evidence>
<keyword evidence="3" id="KW-0963">Cytoplasm</keyword>
<dbReference type="PRINTS" id="PR00380">
    <property type="entry name" value="KINESINHEAVY"/>
</dbReference>
<dbReference type="Gene3D" id="3.40.850.10">
    <property type="entry name" value="Kinesin motor domain"/>
    <property type="match status" value="1"/>
</dbReference>
<dbReference type="InterPro" id="IPR001849">
    <property type="entry name" value="PH_domain"/>
</dbReference>
<feature type="compositionally biased region" description="Polar residues" evidence="11">
    <location>
        <begin position="46"/>
        <end position="56"/>
    </location>
</feature>